<name>A0A974HS26_XENLA</name>
<accession>A0A974HS26</accession>
<dbReference type="EMBL" id="CM004470">
    <property type="protein sequence ID" value="OCT88190.1"/>
    <property type="molecule type" value="Genomic_DNA"/>
</dbReference>
<dbReference type="AlphaFoldDB" id="A0A974HS26"/>
<organism evidence="1 2">
    <name type="scientific">Xenopus laevis</name>
    <name type="common">African clawed frog</name>
    <dbReference type="NCBI Taxonomy" id="8355"/>
    <lineage>
        <taxon>Eukaryota</taxon>
        <taxon>Metazoa</taxon>
        <taxon>Chordata</taxon>
        <taxon>Craniata</taxon>
        <taxon>Vertebrata</taxon>
        <taxon>Euteleostomi</taxon>
        <taxon>Amphibia</taxon>
        <taxon>Batrachia</taxon>
        <taxon>Anura</taxon>
        <taxon>Pipoidea</taxon>
        <taxon>Pipidae</taxon>
        <taxon>Xenopodinae</taxon>
        <taxon>Xenopus</taxon>
        <taxon>Xenopus</taxon>
    </lineage>
</organism>
<evidence type="ECO:0000313" key="1">
    <source>
        <dbReference type="EMBL" id="OCT88190.1"/>
    </source>
</evidence>
<dbReference type="Proteomes" id="UP000694892">
    <property type="component" value="Chromosome 3L"/>
</dbReference>
<sequence length="86" mass="9797">MTHLYYTLPLPQPIFTILSPYHNPSLLYSPPTTTHLYYTLPLQRPIFPIHSNYHDPSFQYTPATMTRAGLGVKSSPGKKKIKAAHM</sequence>
<proteinExistence type="predicted"/>
<evidence type="ECO:0000313" key="2">
    <source>
        <dbReference type="Proteomes" id="UP000694892"/>
    </source>
</evidence>
<reference evidence="2" key="1">
    <citation type="journal article" date="2016" name="Nature">
        <title>Genome evolution in the allotetraploid frog Xenopus laevis.</title>
        <authorList>
            <person name="Session A.M."/>
            <person name="Uno Y."/>
            <person name="Kwon T."/>
            <person name="Chapman J.A."/>
            <person name="Toyoda A."/>
            <person name="Takahashi S."/>
            <person name="Fukui A."/>
            <person name="Hikosaka A."/>
            <person name="Suzuki A."/>
            <person name="Kondo M."/>
            <person name="van Heeringen S.J."/>
            <person name="Quigley I."/>
            <person name="Heinz S."/>
            <person name="Ogino H."/>
            <person name="Ochi H."/>
            <person name="Hellsten U."/>
            <person name="Lyons J.B."/>
            <person name="Simakov O."/>
            <person name="Putnam N."/>
            <person name="Stites J."/>
            <person name="Kuroki Y."/>
            <person name="Tanaka T."/>
            <person name="Michiue T."/>
            <person name="Watanabe M."/>
            <person name="Bogdanovic O."/>
            <person name="Lister R."/>
            <person name="Georgiou G."/>
            <person name="Paranjpe S.S."/>
            <person name="van Kruijsbergen I."/>
            <person name="Shu S."/>
            <person name="Carlson J."/>
            <person name="Kinoshita T."/>
            <person name="Ohta Y."/>
            <person name="Mawaribuchi S."/>
            <person name="Jenkins J."/>
            <person name="Grimwood J."/>
            <person name="Schmutz J."/>
            <person name="Mitros T."/>
            <person name="Mozaffari S.V."/>
            <person name="Suzuki Y."/>
            <person name="Haramoto Y."/>
            <person name="Yamamoto T.S."/>
            <person name="Takagi C."/>
            <person name="Heald R."/>
            <person name="Miller K."/>
            <person name="Haudenschild C."/>
            <person name="Kitzman J."/>
            <person name="Nakayama T."/>
            <person name="Izutsu Y."/>
            <person name="Robert J."/>
            <person name="Fortriede J."/>
            <person name="Burns K."/>
            <person name="Lotay V."/>
            <person name="Karimi K."/>
            <person name="Yasuoka Y."/>
            <person name="Dichmann D.S."/>
            <person name="Flajnik M.F."/>
            <person name="Houston D.W."/>
            <person name="Shendure J."/>
            <person name="DuPasquier L."/>
            <person name="Vize P.D."/>
            <person name="Zorn A.M."/>
            <person name="Ito M."/>
            <person name="Marcotte E.M."/>
            <person name="Wallingford J.B."/>
            <person name="Ito Y."/>
            <person name="Asashima M."/>
            <person name="Ueno N."/>
            <person name="Matsuda Y."/>
            <person name="Veenstra G.J."/>
            <person name="Fujiyama A."/>
            <person name="Harland R.M."/>
            <person name="Taira M."/>
            <person name="Rokhsar D.S."/>
        </authorList>
    </citation>
    <scope>NUCLEOTIDE SEQUENCE [LARGE SCALE GENOMIC DNA]</scope>
    <source>
        <strain evidence="2">J</strain>
    </source>
</reference>
<gene>
    <name evidence="1" type="ORF">XELAEV_18016817mg</name>
</gene>
<protein>
    <submittedName>
        <fullName evidence="1">Uncharacterized protein</fullName>
    </submittedName>
</protein>